<reference evidence="4" key="1">
    <citation type="submission" date="2015-11" db="EMBL/GenBank/DDBJ databases">
        <title>Genomic diversity of Staphylococcus saprophyticus strains from urinary tract infections, animal surfaces, and fermented foods.</title>
        <authorList>
            <person name="Wolfe B.E."/>
        </authorList>
    </citation>
    <scope>NUCLEOTIDE SEQUENCE [LARGE SCALE GENOMIC DNA]</scope>
    <source>
        <strain evidence="4">738_7</strain>
    </source>
</reference>
<feature type="transmembrane region" description="Helical" evidence="2">
    <location>
        <begin position="20"/>
        <end position="38"/>
    </location>
</feature>
<keyword evidence="2" id="KW-0812">Transmembrane</keyword>
<evidence type="ECO:0000313" key="4">
    <source>
        <dbReference type="Proteomes" id="UP000095464"/>
    </source>
</evidence>
<accession>A0AAP7LTV3</accession>
<sequence length="93" mass="10501">MNEKQALIDALNQVTPMEELIFGLIIITAIICYTVYKIDCNHMNKPKNDYPTGGFTDYRSLGKPKIPKGERVPPGRCSRKPEKAPIPPRKDSE</sequence>
<feature type="region of interest" description="Disordered" evidence="1">
    <location>
        <begin position="59"/>
        <end position="93"/>
    </location>
</feature>
<evidence type="ECO:0000313" key="3">
    <source>
        <dbReference type="EMBL" id="OEK56338.1"/>
    </source>
</evidence>
<keyword evidence="2" id="KW-1133">Transmembrane helix</keyword>
<gene>
    <name evidence="3" type="ORF">ASS94_07035</name>
</gene>
<feature type="compositionally biased region" description="Basic and acidic residues" evidence="1">
    <location>
        <begin position="67"/>
        <end position="93"/>
    </location>
</feature>
<proteinExistence type="predicted"/>
<dbReference type="RefSeq" id="WP_069854526.1">
    <property type="nucleotide sequence ID" value="NZ_LNPX01000028.1"/>
</dbReference>
<comment type="caution">
    <text evidence="3">The sequence shown here is derived from an EMBL/GenBank/DDBJ whole genome shotgun (WGS) entry which is preliminary data.</text>
</comment>
<dbReference type="Proteomes" id="UP000095464">
    <property type="component" value="Unassembled WGS sequence"/>
</dbReference>
<name>A0AAP7LTV3_9STAP</name>
<dbReference type="AlphaFoldDB" id="A0AAP7LTV3"/>
<organism evidence="3 4">
    <name type="scientific">Staphylococcus equorum</name>
    <dbReference type="NCBI Taxonomy" id="246432"/>
    <lineage>
        <taxon>Bacteria</taxon>
        <taxon>Bacillati</taxon>
        <taxon>Bacillota</taxon>
        <taxon>Bacilli</taxon>
        <taxon>Bacillales</taxon>
        <taxon>Staphylococcaceae</taxon>
        <taxon>Staphylococcus</taxon>
    </lineage>
</organism>
<keyword evidence="2" id="KW-0472">Membrane</keyword>
<evidence type="ECO:0000256" key="1">
    <source>
        <dbReference type="SAM" id="MobiDB-lite"/>
    </source>
</evidence>
<evidence type="ECO:0000256" key="2">
    <source>
        <dbReference type="SAM" id="Phobius"/>
    </source>
</evidence>
<protein>
    <submittedName>
        <fullName evidence="3">Uncharacterized protein</fullName>
    </submittedName>
</protein>
<dbReference type="EMBL" id="LNPX01000028">
    <property type="protein sequence ID" value="OEK56338.1"/>
    <property type="molecule type" value="Genomic_DNA"/>
</dbReference>